<dbReference type="GO" id="GO:0046872">
    <property type="term" value="F:metal ion binding"/>
    <property type="evidence" value="ECO:0007669"/>
    <property type="project" value="UniProtKB-KW"/>
</dbReference>
<sequence>MRPPPGCLGLDRPPRRGVCHLGPPRAARIWEDRRVNPAPAANSSLPAALPAVAIELGERFAQRGYELSLVGGPVRDLFLGREAPDLDFTSNANPDQILDTIEGWAEATWDVGREFGTIAMRRGDDQIEITTYRADVYDEDSRKPHVRFGTRLEDDLARRDFTVNSMAIRLPGGELVDPFDGRGDLALGLLRTPSGPEISFSDDPLRMMRGARFVSQLGFEVAAPELAAMESMASRLEIVSAERVRDELSKLLLGAHPDRGIDVMVSTGLADLVIPEVAALRLEKDEHHRHKDVYEHSLTVLRQAAEREGGPEDPVPGPDLVLRLAALMHDIGKPDTRRFESGGAVSFRHHDVVGAKLARKRLKALRFDNDTVKAVARLVELHMRFYGYADAGWSDSAVRRYVTDAGPLLHRLHLLTRSDVTTRNRRKAERLEFAYDDLEARVEELAAQEELDAIRPDLDGGAIMAALGIKPGPLVGRAYSFLLERRLDRGPASEEQALAELREWWAQQPESAEA</sequence>
<evidence type="ECO:0000256" key="6">
    <source>
        <dbReference type="ARBA" id="ARBA00022741"/>
    </source>
</evidence>
<feature type="domain" description="HD/PDEase" evidence="8">
    <location>
        <begin position="289"/>
        <end position="450"/>
    </location>
</feature>
<dbReference type="InterPro" id="IPR032828">
    <property type="entry name" value="PolyA_RNA-bd"/>
</dbReference>
<gene>
    <name evidence="9" type="ORF">DWB68_13935</name>
</gene>
<evidence type="ECO:0000256" key="5">
    <source>
        <dbReference type="ARBA" id="ARBA00022723"/>
    </source>
</evidence>
<evidence type="ECO:0000256" key="1">
    <source>
        <dbReference type="ARBA" id="ARBA00001946"/>
    </source>
</evidence>
<evidence type="ECO:0000256" key="7">
    <source>
        <dbReference type="ARBA" id="ARBA00022842"/>
    </source>
</evidence>
<dbReference type="GO" id="GO:0004810">
    <property type="term" value="F:CCA tRNA nucleotidyltransferase activity"/>
    <property type="evidence" value="ECO:0007669"/>
    <property type="project" value="UniProtKB-EC"/>
</dbReference>
<evidence type="ECO:0000313" key="10">
    <source>
        <dbReference type="Proteomes" id="UP000265419"/>
    </source>
</evidence>
<evidence type="ECO:0000256" key="3">
    <source>
        <dbReference type="ARBA" id="ARBA00022694"/>
    </source>
</evidence>
<keyword evidence="7" id="KW-0460">Magnesium</keyword>
<dbReference type="PANTHER" id="PTHR46173">
    <property type="entry name" value="CCA TRNA NUCLEOTIDYLTRANSFERASE 1, MITOCHONDRIAL"/>
    <property type="match status" value="1"/>
</dbReference>
<keyword evidence="3" id="KW-0819">tRNA processing</keyword>
<dbReference type="SUPFAM" id="SSF81301">
    <property type="entry name" value="Nucleotidyltransferase"/>
    <property type="match status" value="1"/>
</dbReference>
<comment type="caution">
    <text evidence="9">The sequence shown here is derived from an EMBL/GenBank/DDBJ whole genome shotgun (WGS) entry which is preliminary data.</text>
</comment>
<dbReference type="CDD" id="cd05398">
    <property type="entry name" value="NT_ClassII-CCAase"/>
    <property type="match status" value="1"/>
</dbReference>
<dbReference type="InterPro" id="IPR002646">
    <property type="entry name" value="PolA_pol_head_dom"/>
</dbReference>
<dbReference type="SMART" id="SM00471">
    <property type="entry name" value="HDc"/>
    <property type="match status" value="1"/>
</dbReference>
<dbReference type="InterPro" id="IPR014065">
    <property type="entry name" value="tRNA_adenylyltransferase"/>
</dbReference>
<keyword evidence="6" id="KW-0547">Nucleotide-binding</keyword>
<name>A0A399J7S4_9MICC</name>
<dbReference type="InterPro" id="IPR050264">
    <property type="entry name" value="Bact_CCA-adding_enz_type3_sf"/>
</dbReference>
<comment type="cofactor">
    <cofactor evidence="1">
        <name>Mg(2+)</name>
        <dbReference type="ChEBI" id="CHEBI:18420"/>
    </cofactor>
</comment>
<dbReference type="Gene3D" id="1.10.3090.10">
    <property type="entry name" value="cca-adding enzyme, domain 2"/>
    <property type="match status" value="1"/>
</dbReference>
<dbReference type="PANTHER" id="PTHR46173:SF1">
    <property type="entry name" value="CCA TRNA NUCLEOTIDYLTRANSFERASE 1, MITOCHONDRIAL"/>
    <property type="match status" value="1"/>
</dbReference>
<keyword evidence="5" id="KW-0479">Metal-binding</keyword>
<dbReference type="NCBIfam" id="TIGR00277">
    <property type="entry name" value="HDIG"/>
    <property type="match status" value="1"/>
</dbReference>
<dbReference type="CDD" id="cd00077">
    <property type="entry name" value="HDc"/>
    <property type="match status" value="1"/>
</dbReference>
<organism evidence="9 10">
    <name type="scientific">Galactobacter valiniphilus</name>
    <dbReference type="NCBI Taxonomy" id="2676122"/>
    <lineage>
        <taxon>Bacteria</taxon>
        <taxon>Bacillati</taxon>
        <taxon>Actinomycetota</taxon>
        <taxon>Actinomycetes</taxon>
        <taxon>Micrococcales</taxon>
        <taxon>Micrococcaceae</taxon>
        <taxon>Galactobacter</taxon>
    </lineage>
</organism>
<dbReference type="Proteomes" id="UP000265419">
    <property type="component" value="Unassembled WGS sequence"/>
</dbReference>
<dbReference type="EC" id="2.7.7.72" evidence="9"/>
<dbReference type="Gene3D" id="3.30.460.10">
    <property type="entry name" value="Beta Polymerase, domain 2"/>
    <property type="match status" value="1"/>
</dbReference>
<dbReference type="AlphaFoldDB" id="A0A399J7S4"/>
<dbReference type="EMBL" id="QQXK01000034">
    <property type="protein sequence ID" value="RII41170.1"/>
    <property type="molecule type" value="Genomic_DNA"/>
</dbReference>
<dbReference type="Pfam" id="PF01966">
    <property type="entry name" value="HD"/>
    <property type="match status" value="1"/>
</dbReference>
<dbReference type="Pfam" id="PF01743">
    <property type="entry name" value="PolyA_pol"/>
    <property type="match status" value="1"/>
</dbReference>
<accession>A0A399J7S4</accession>
<evidence type="ECO:0000256" key="2">
    <source>
        <dbReference type="ARBA" id="ARBA00022679"/>
    </source>
</evidence>
<reference evidence="9 10" key="1">
    <citation type="submission" date="2018-07" db="EMBL/GenBank/DDBJ databases">
        <title>Arthrobacter sp. nov., isolated from raw cow's milk with high bacterial count.</title>
        <authorList>
            <person name="Hahne J."/>
            <person name="Isele D."/>
            <person name="Lipski A."/>
        </authorList>
    </citation>
    <scope>NUCLEOTIDE SEQUENCE [LARGE SCALE GENOMIC DNA]</scope>
    <source>
        <strain evidence="9 10">JZ R-35</strain>
    </source>
</reference>
<dbReference type="Pfam" id="PF12627">
    <property type="entry name" value="PolyA_pol_RNAbd"/>
    <property type="match status" value="1"/>
</dbReference>
<protein>
    <submittedName>
        <fullName evidence="9">CCA tRNA nucleotidyltransferase</fullName>
        <ecNumber evidence="9">2.7.7.72</ecNumber>
    </submittedName>
</protein>
<proteinExistence type="predicted"/>
<dbReference type="GO" id="GO:0000049">
    <property type="term" value="F:tRNA binding"/>
    <property type="evidence" value="ECO:0007669"/>
    <property type="project" value="TreeGrafter"/>
</dbReference>
<dbReference type="GO" id="GO:0008033">
    <property type="term" value="P:tRNA processing"/>
    <property type="evidence" value="ECO:0007669"/>
    <property type="project" value="UniProtKB-KW"/>
</dbReference>
<dbReference type="InterPro" id="IPR043519">
    <property type="entry name" value="NT_sf"/>
</dbReference>
<evidence type="ECO:0000313" key="9">
    <source>
        <dbReference type="EMBL" id="RII41170.1"/>
    </source>
</evidence>
<evidence type="ECO:0000259" key="8">
    <source>
        <dbReference type="SMART" id="SM00471"/>
    </source>
</evidence>
<evidence type="ECO:0000256" key="4">
    <source>
        <dbReference type="ARBA" id="ARBA00022695"/>
    </source>
</evidence>
<dbReference type="InterPro" id="IPR003607">
    <property type="entry name" value="HD/PDEase_dom"/>
</dbReference>
<keyword evidence="4 9" id="KW-0548">Nucleotidyltransferase</keyword>
<dbReference type="SUPFAM" id="SSF81891">
    <property type="entry name" value="Poly A polymerase C-terminal region-like"/>
    <property type="match status" value="1"/>
</dbReference>
<dbReference type="InterPro" id="IPR006675">
    <property type="entry name" value="HDIG_dom"/>
</dbReference>
<dbReference type="FunFam" id="1.10.3090.10:FF:000002">
    <property type="entry name" value="CCA tRNA nucleotidyltransferase"/>
    <property type="match status" value="1"/>
</dbReference>
<keyword evidence="2 9" id="KW-0808">Transferase</keyword>
<dbReference type="GO" id="GO:0000166">
    <property type="term" value="F:nucleotide binding"/>
    <property type="evidence" value="ECO:0007669"/>
    <property type="project" value="UniProtKB-KW"/>
</dbReference>
<dbReference type="NCBIfam" id="TIGR02692">
    <property type="entry name" value="tRNA_CCA_actino"/>
    <property type="match status" value="1"/>
</dbReference>
<keyword evidence="10" id="KW-1185">Reference proteome</keyword>
<dbReference type="InterPro" id="IPR006674">
    <property type="entry name" value="HD_domain"/>
</dbReference>